<keyword evidence="9" id="KW-0131">Cell cycle</keyword>
<accession>A0A0P7BGQ6</accession>
<proteinExistence type="inferred from homology"/>
<dbReference type="GO" id="GO:0005874">
    <property type="term" value="C:microtubule"/>
    <property type="evidence" value="ECO:0007669"/>
    <property type="project" value="UniProtKB-KW"/>
</dbReference>
<dbReference type="AlphaFoldDB" id="A0A0P7BGQ6"/>
<dbReference type="GO" id="GO:0005829">
    <property type="term" value="C:cytosol"/>
    <property type="evidence" value="ECO:0007669"/>
    <property type="project" value="TreeGrafter"/>
</dbReference>
<evidence type="ECO:0000256" key="4">
    <source>
        <dbReference type="ARBA" id="ARBA00022618"/>
    </source>
</evidence>
<evidence type="ECO:0000313" key="12">
    <source>
        <dbReference type="EMBL" id="KPM40185.1"/>
    </source>
</evidence>
<sequence length="317" mass="35589">MAHRRHHHHLSEDSAIFSPSVARIAASTARDWSYIDSWLGAKFHPRSVPAFERNPDTLRALLALAALNDAADEERHLLAKSESAALQELSLEPSQPQPADTRGHKASAQRPLRQGLLDAVQHNLPAEGHTALDAMANMALQLGVAFPEPESLGRRMVGLQSSIQEAEQMRARVDILHRHIEEETSRINNLRRELQRDDYKPPAHLAKQNLELQRKVKAISAKLPDLQDRVAALASSAESSHPTTADIAHDEQEYLDILTRKRDLDLQMATFHGLPSNPDMARSELEALRGQLRNITSQRDQVFEGLVERESPVKRRR</sequence>
<evidence type="ECO:0000256" key="11">
    <source>
        <dbReference type="SAM" id="MobiDB-lite"/>
    </source>
</evidence>
<dbReference type="GO" id="GO:0070652">
    <property type="term" value="C:HAUS complex"/>
    <property type="evidence" value="ECO:0007669"/>
    <property type="project" value="InterPro"/>
</dbReference>
<keyword evidence="3" id="KW-0963">Cytoplasm</keyword>
<dbReference type="GO" id="GO:0051225">
    <property type="term" value="P:spindle assembly"/>
    <property type="evidence" value="ECO:0007669"/>
    <property type="project" value="InterPro"/>
</dbReference>
<keyword evidence="13" id="KW-1185">Reference proteome</keyword>
<dbReference type="PANTHER" id="PTHR31570">
    <property type="entry name" value="HAUS AUGMIN-LIKE COMPLEX SUBUNIT 1"/>
    <property type="match status" value="1"/>
</dbReference>
<organism evidence="12 13">
    <name type="scientific">Neonectria ditissima</name>
    <dbReference type="NCBI Taxonomy" id="78410"/>
    <lineage>
        <taxon>Eukaryota</taxon>
        <taxon>Fungi</taxon>
        <taxon>Dikarya</taxon>
        <taxon>Ascomycota</taxon>
        <taxon>Pezizomycotina</taxon>
        <taxon>Sordariomycetes</taxon>
        <taxon>Hypocreomycetidae</taxon>
        <taxon>Hypocreales</taxon>
        <taxon>Nectriaceae</taxon>
        <taxon>Neonectria</taxon>
    </lineage>
</organism>
<dbReference type="PANTHER" id="PTHR31570:SF1">
    <property type="entry name" value="HAUS AUGMIN-LIKE COMPLEX SUBUNIT 1"/>
    <property type="match status" value="1"/>
</dbReference>
<evidence type="ECO:0000256" key="10">
    <source>
        <dbReference type="SAM" id="Coils"/>
    </source>
</evidence>
<evidence type="ECO:0000256" key="2">
    <source>
        <dbReference type="ARBA" id="ARBA00005479"/>
    </source>
</evidence>
<protein>
    <submittedName>
        <fullName evidence="12">Uncharacterized protein</fullName>
    </submittedName>
</protein>
<keyword evidence="5" id="KW-0493">Microtubule</keyword>
<dbReference type="InterPro" id="IPR026243">
    <property type="entry name" value="HAUS1"/>
</dbReference>
<dbReference type="GO" id="GO:0051301">
    <property type="term" value="P:cell division"/>
    <property type="evidence" value="ECO:0007669"/>
    <property type="project" value="UniProtKB-KW"/>
</dbReference>
<evidence type="ECO:0000256" key="9">
    <source>
        <dbReference type="ARBA" id="ARBA00023306"/>
    </source>
</evidence>
<name>A0A0P7BGQ6_9HYPO</name>
<gene>
    <name evidence="12" type="ORF">AK830_g6391</name>
</gene>
<evidence type="ECO:0000256" key="6">
    <source>
        <dbReference type="ARBA" id="ARBA00022776"/>
    </source>
</evidence>
<keyword evidence="6" id="KW-0498">Mitosis</keyword>
<evidence type="ECO:0000256" key="5">
    <source>
        <dbReference type="ARBA" id="ARBA00022701"/>
    </source>
</evidence>
<comment type="subcellular location">
    <subcellularLocation>
        <location evidence="1">Cytoplasm</location>
        <location evidence="1">Cytoskeleton</location>
        <location evidence="1">Spindle</location>
    </subcellularLocation>
</comment>
<feature type="region of interest" description="Disordered" evidence="11">
    <location>
        <begin position="88"/>
        <end position="110"/>
    </location>
</feature>
<dbReference type="OrthoDB" id="5372507at2759"/>
<keyword evidence="4" id="KW-0132">Cell division</keyword>
<evidence type="ECO:0000256" key="7">
    <source>
        <dbReference type="ARBA" id="ARBA00023054"/>
    </source>
</evidence>
<dbReference type="Pfam" id="PF25762">
    <property type="entry name" value="HAUS1"/>
    <property type="match status" value="1"/>
</dbReference>
<keyword evidence="7 10" id="KW-0175">Coiled coil</keyword>
<keyword evidence="8" id="KW-0206">Cytoskeleton</keyword>
<comment type="caution">
    <text evidence="12">The sequence shown here is derived from an EMBL/GenBank/DDBJ whole genome shotgun (WGS) entry which is preliminary data.</text>
</comment>
<evidence type="ECO:0000256" key="1">
    <source>
        <dbReference type="ARBA" id="ARBA00004186"/>
    </source>
</evidence>
<dbReference type="GO" id="GO:0005819">
    <property type="term" value="C:spindle"/>
    <property type="evidence" value="ECO:0007669"/>
    <property type="project" value="UniProtKB-SubCell"/>
</dbReference>
<comment type="similarity">
    <text evidence="2">Belongs to the HAUS1 family.</text>
</comment>
<feature type="coiled-coil region" evidence="10">
    <location>
        <begin position="173"/>
        <end position="229"/>
    </location>
</feature>
<dbReference type="EMBL" id="LKCW01000089">
    <property type="protein sequence ID" value="KPM40185.1"/>
    <property type="molecule type" value="Genomic_DNA"/>
</dbReference>
<reference evidence="12 13" key="1">
    <citation type="submission" date="2015-09" db="EMBL/GenBank/DDBJ databases">
        <title>Draft genome of a European isolate of the apple canker pathogen Neonectria ditissima.</title>
        <authorList>
            <person name="Gomez-Cortecero A."/>
            <person name="Harrison R.J."/>
            <person name="Armitage A.D."/>
        </authorList>
    </citation>
    <scope>NUCLEOTIDE SEQUENCE [LARGE SCALE GENOMIC DNA]</scope>
    <source>
        <strain evidence="12 13">R09/05</strain>
    </source>
</reference>
<evidence type="ECO:0000256" key="8">
    <source>
        <dbReference type="ARBA" id="ARBA00023212"/>
    </source>
</evidence>
<dbReference type="Proteomes" id="UP000050424">
    <property type="component" value="Unassembled WGS sequence"/>
</dbReference>
<evidence type="ECO:0000256" key="3">
    <source>
        <dbReference type="ARBA" id="ARBA00022490"/>
    </source>
</evidence>
<evidence type="ECO:0000313" key="13">
    <source>
        <dbReference type="Proteomes" id="UP000050424"/>
    </source>
</evidence>